<reference evidence="21 22" key="1">
    <citation type="submission" date="2015-12" db="EMBL/GenBank/DDBJ databases">
        <title>The genome of Folsomia candida.</title>
        <authorList>
            <person name="Faddeeva A."/>
            <person name="Derks M.F."/>
            <person name="Anvar Y."/>
            <person name="Smit S."/>
            <person name="Van Straalen N."/>
            <person name="Roelofs D."/>
        </authorList>
    </citation>
    <scope>NUCLEOTIDE SEQUENCE [LARGE SCALE GENOMIC DNA]</scope>
    <source>
        <strain evidence="21 22">VU population</strain>
        <tissue evidence="21">Whole body</tissue>
    </source>
</reference>
<evidence type="ECO:0000256" key="5">
    <source>
        <dbReference type="ARBA" id="ARBA00022692"/>
    </source>
</evidence>
<feature type="region of interest" description="Disordered" evidence="16">
    <location>
        <begin position="1065"/>
        <end position="1094"/>
    </location>
</feature>
<dbReference type="CDD" id="cd00108">
    <property type="entry name" value="KR"/>
    <property type="match status" value="1"/>
</dbReference>
<dbReference type="SMART" id="SM00408">
    <property type="entry name" value="IGc2"/>
    <property type="match status" value="1"/>
</dbReference>
<dbReference type="InterPro" id="IPR011009">
    <property type="entry name" value="Kinase-like_dom_sf"/>
</dbReference>
<proteinExistence type="predicted"/>
<dbReference type="AlphaFoldDB" id="A0A226DG64"/>
<dbReference type="STRING" id="158441.A0A226DG64"/>
<feature type="compositionally biased region" description="Low complexity" evidence="16">
    <location>
        <begin position="971"/>
        <end position="1003"/>
    </location>
</feature>
<dbReference type="InterPro" id="IPR003599">
    <property type="entry name" value="Ig_sub"/>
</dbReference>
<dbReference type="SMART" id="SM00130">
    <property type="entry name" value="KR"/>
    <property type="match status" value="1"/>
</dbReference>
<accession>A0A226DG64</accession>
<dbReference type="Gene3D" id="1.10.2000.10">
    <property type="entry name" value="Frizzled cysteine-rich domain"/>
    <property type="match status" value="1"/>
</dbReference>
<keyword evidence="21" id="KW-0675">Receptor</keyword>
<dbReference type="Gene3D" id="2.40.20.10">
    <property type="entry name" value="Plasminogen Kringle 4"/>
    <property type="match status" value="1"/>
</dbReference>
<dbReference type="InterPro" id="IPR013783">
    <property type="entry name" value="Ig-like_fold"/>
</dbReference>
<dbReference type="PRINTS" id="PR00109">
    <property type="entry name" value="TYRKINASE"/>
</dbReference>
<keyword evidence="8" id="KW-0067">ATP-binding</keyword>
<keyword evidence="14" id="KW-0393">Immunoglobulin domain</keyword>
<dbReference type="PROSITE" id="PS50011">
    <property type="entry name" value="PROTEIN_KINASE_DOM"/>
    <property type="match status" value="1"/>
</dbReference>
<feature type="domain" description="Ig-like" evidence="20">
    <location>
        <begin position="140"/>
        <end position="243"/>
    </location>
</feature>
<gene>
    <name evidence="21" type="ORF">Fcan01_20506</name>
</gene>
<keyword evidence="10" id="KW-0472">Membrane</keyword>
<feature type="region of interest" description="Disordered" evidence="16">
    <location>
        <begin position="586"/>
        <end position="614"/>
    </location>
</feature>
<dbReference type="OMA" id="PFILQAN"/>
<dbReference type="EMBL" id="LNIX01000019">
    <property type="protein sequence ID" value="OXA44565.1"/>
    <property type="molecule type" value="Genomic_DNA"/>
</dbReference>
<feature type="compositionally biased region" description="Polar residues" evidence="16">
    <location>
        <begin position="594"/>
        <end position="605"/>
    </location>
</feature>
<evidence type="ECO:0000256" key="12">
    <source>
        <dbReference type="ARBA" id="ARBA00023157"/>
    </source>
</evidence>
<dbReference type="InterPro" id="IPR000719">
    <property type="entry name" value="Prot_kinase_dom"/>
</dbReference>
<dbReference type="InterPro" id="IPR000001">
    <property type="entry name" value="Kringle"/>
</dbReference>
<evidence type="ECO:0000259" key="20">
    <source>
        <dbReference type="PROSITE" id="PS50835"/>
    </source>
</evidence>
<dbReference type="GO" id="GO:0004714">
    <property type="term" value="F:transmembrane receptor protein tyrosine kinase activity"/>
    <property type="evidence" value="ECO:0007669"/>
    <property type="project" value="TreeGrafter"/>
</dbReference>
<dbReference type="GO" id="GO:0043235">
    <property type="term" value="C:receptor complex"/>
    <property type="evidence" value="ECO:0007669"/>
    <property type="project" value="TreeGrafter"/>
</dbReference>
<evidence type="ECO:0000256" key="7">
    <source>
        <dbReference type="ARBA" id="ARBA00022777"/>
    </source>
</evidence>
<dbReference type="Pfam" id="PF13927">
    <property type="entry name" value="Ig_3"/>
    <property type="match status" value="1"/>
</dbReference>
<organism evidence="21 22">
    <name type="scientific">Folsomia candida</name>
    <name type="common">Springtail</name>
    <dbReference type="NCBI Taxonomy" id="158441"/>
    <lineage>
        <taxon>Eukaryota</taxon>
        <taxon>Metazoa</taxon>
        <taxon>Ecdysozoa</taxon>
        <taxon>Arthropoda</taxon>
        <taxon>Hexapoda</taxon>
        <taxon>Collembola</taxon>
        <taxon>Entomobryomorpha</taxon>
        <taxon>Isotomoidea</taxon>
        <taxon>Isotomidae</taxon>
        <taxon>Proisotominae</taxon>
        <taxon>Folsomia</taxon>
    </lineage>
</organism>
<evidence type="ECO:0000256" key="16">
    <source>
        <dbReference type="SAM" id="MobiDB-lite"/>
    </source>
</evidence>
<dbReference type="SMART" id="SM00219">
    <property type="entry name" value="TyrKc"/>
    <property type="match status" value="1"/>
</dbReference>
<keyword evidence="9" id="KW-1133">Transmembrane helix</keyword>
<feature type="region of interest" description="Disordered" evidence="16">
    <location>
        <begin position="53"/>
        <end position="84"/>
    </location>
</feature>
<evidence type="ECO:0000259" key="18">
    <source>
        <dbReference type="PROSITE" id="PS50038"/>
    </source>
</evidence>
<keyword evidence="7 21" id="KW-0418">Kinase</keyword>
<evidence type="ECO:0000256" key="2">
    <source>
        <dbReference type="ARBA" id="ARBA00022553"/>
    </source>
</evidence>
<feature type="domain" description="FZ" evidence="18">
    <location>
        <begin position="319"/>
        <end position="451"/>
    </location>
</feature>
<evidence type="ECO:0000256" key="11">
    <source>
        <dbReference type="ARBA" id="ARBA00023137"/>
    </source>
</evidence>
<dbReference type="FunFam" id="1.10.510.10:FF:000554">
    <property type="entry name" value="Predicted protein"/>
    <property type="match status" value="1"/>
</dbReference>
<keyword evidence="4" id="KW-0808">Transferase</keyword>
<dbReference type="SUPFAM" id="SSF57440">
    <property type="entry name" value="Kringle-like"/>
    <property type="match status" value="1"/>
</dbReference>
<dbReference type="Gene3D" id="2.60.40.10">
    <property type="entry name" value="Immunoglobulins"/>
    <property type="match status" value="1"/>
</dbReference>
<comment type="caution">
    <text evidence="21">The sequence shown here is derived from an EMBL/GenBank/DDBJ whole genome shotgun (WGS) entry which is preliminary data.</text>
</comment>
<evidence type="ECO:0000256" key="14">
    <source>
        <dbReference type="ARBA" id="ARBA00023319"/>
    </source>
</evidence>
<dbReference type="SUPFAM" id="SSF56112">
    <property type="entry name" value="Protein kinase-like (PK-like)"/>
    <property type="match status" value="1"/>
</dbReference>
<evidence type="ECO:0000256" key="3">
    <source>
        <dbReference type="ARBA" id="ARBA00022572"/>
    </source>
</evidence>
<dbReference type="GO" id="GO:0005524">
    <property type="term" value="F:ATP binding"/>
    <property type="evidence" value="ECO:0007669"/>
    <property type="project" value="UniProtKB-KW"/>
</dbReference>
<dbReference type="InterPro" id="IPR018056">
    <property type="entry name" value="Kringle_CS"/>
</dbReference>
<keyword evidence="2" id="KW-0597">Phosphoprotein</keyword>
<comment type="caution">
    <text evidence="15">Lacks conserved residue(s) required for the propagation of feature annotation.</text>
</comment>
<feature type="domain" description="Protein kinase" evidence="17">
    <location>
        <begin position="673"/>
        <end position="941"/>
    </location>
</feature>
<dbReference type="Pfam" id="PF01392">
    <property type="entry name" value="Fz"/>
    <property type="match status" value="1"/>
</dbReference>
<dbReference type="PRINTS" id="PR00018">
    <property type="entry name" value="KRINGLE"/>
</dbReference>
<comment type="subcellular location">
    <subcellularLocation>
        <location evidence="1">Membrane</location>
        <topology evidence="1">Single-pass type I membrane protein</topology>
    </subcellularLocation>
</comment>
<dbReference type="Gene3D" id="3.30.200.20">
    <property type="entry name" value="Phosphorylase Kinase, domain 1"/>
    <property type="match status" value="1"/>
</dbReference>
<dbReference type="SMART" id="SM00409">
    <property type="entry name" value="IG"/>
    <property type="match status" value="1"/>
</dbReference>
<dbReference type="SUPFAM" id="SSF48726">
    <property type="entry name" value="Immunoglobulin"/>
    <property type="match status" value="1"/>
</dbReference>
<dbReference type="InterPro" id="IPR020067">
    <property type="entry name" value="Frizzled_dom"/>
</dbReference>
<dbReference type="Pfam" id="PF07714">
    <property type="entry name" value="PK_Tyr_Ser-Thr"/>
    <property type="match status" value="1"/>
</dbReference>
<dbReference type="InterPro" id="IPR007110">
    <property type="entry name" value="Ig-like_dom"/>
</dbReference>
<evidence type="ECO:0000313" key="21">
    <source>
        <dbReference type="EMBL" id="OXA44565.1"/>
    </source>
</evidence>
<evidence type="ECO:0000256" key="8">
    <source>
        <dbReference type="ARBA" id="ARBA00022840"/>
    </source>
</evidence>
<dbReference type="GO" id="GO:0005886">
    <property type="term" value="C:plasma membrane"/>
    <property type="evidence" value="ECO:0007669"/>
    <property type="project" value="TreeGrafter"/>
</dbReference>
<dbReference type="InterPro" id="IPR036179">
    <property type="entry name" value="Ig-like_dom_sf"/>
</dbReference>
<evidence type="ECO:0000256" key="13">
    <source>
        <dbReference type="ARBA" id="ARBA00023180"/>
    </source>
</evidence>
<evidence type="ECO:0000256" key="1">
    <source>
        <dbReference type="ARBA" id="ARBA00004479"/>
    </source>
</evidence>
<feature type="compositionally biased region" description="Acidic residues" evidence="16">
    <location>
        <begin position="64"/>
        <end position="84"/>
    </location>
</feature>
<dbReference type="InterPro" id="IPR036790">
    <property type="entry name" value="Frizzled_dom_sf"/>
</dbReference>
<evidence type="ECO:0000256" key="10">
    <source>
        <dbReference type="ARBA" id="ARBA00023136"/>
    </source>
</evidence>
<dbReference type="Proteomes" id="UP000198287">
    <property type="component" value="Unassembled WGS sequence"/>
</dbReference>
<evidence type="ECO:0000259" key="19">
    <source>
        <dbReference type="PROSITE" id="PS50070"/>
    </source>
</evidence>
<feature type="domain" description="Kringle" evidence="19">
    <location>
        <begin position="468"/>
        <end position="549"/>
    </location>
</feature>
<dbReference type="OrthoDB" id="10005095at2759"/>
<evidence type="ECO:0000256" key="9">
    <source>
        <dbReference type="ARBA" id="ARBA00022989"/>
    </source>
</evidence>
<evidence type="ECO:0000256" key="6">
    <source>
        <dbReference type="ARBA" id="ARBA00022741"/>
    </source>
</evidence>
<dbReference type="PANTHER" id="PTHR24416:SF611">
    <property type="entry name" value="TYROSINE-PROTEIN KINASE TRANSMEMBRANE RECEPTOR ROR"/>
    <property type="match status" value="1"/>
</dbReference>
<dbReference type="InterPro" id="IPR013806">
    <property type="entry name" value="Kringle-like"/>
</dbReference>
<evidence type="ECO:0000313" key="22">
    <source>
        <dbReference type="Proteomes" id="UP000198287"/>
    </source>
</evidence>
<keyword evidence="13" id="KW-0325">Glycoprotein</keyword>
<dbReference type="CDD" id="cd07459">
    <property type="entry name" value="CRD_TK_ROR_like"/>
    <property type="match status" value="1"/>
</dbReference>
<keyword evidence="12" id="KW-1015">Disulfide bond</keyword>
<dbReference type="InterPro" id="IPR041775">
    <property type="entry name" value="Ror-like_CRD"/>
</dbReference>
<protein>
    <submittedName>
        <fullName evidence="21">Tyrosine-protein kinase transmembrane receptor ROR1</fullName>
    </submittedName>
</protein>
<dbReference type="GO" id="GO:0007169">
    <property type="term" value="P:cell surface receptor protein tyrosine kinase signaling pathway"/>
    <property type="evidence" value="ECO:0007669"/>
    <property type="project" value="TreeGrafter"/>
</dbReference>
<keyword evidence="6" id="KW-0547">Nucleotide-binding</keyword>
<dbReference type="PANTHER" id="PTHR24416">
    <property type="entry name" value="TYROSINE-PROTEIN KINASE RECEPTOR"/>
    <property type="match status" value="1"/>
</dbReference>
<dbReference type="PROSITE" id="PS50835">
    <property type="entry name" value="IG_LIKE"/>
    <property type="match status" value="1"/>
</dbReference>
<dbReference type="InterPro" id="IPR003598">
    <property type="entry name" value="Ig_sub2"/>
</dbReference>
<dbReference type="InterPro" id="IPR038178">
    <property type="entry name" value="Kringle_sf"/>
</dbReference>
<keyword evidence="11" id="KW-0829">Tyrosine-protein kinase</keyword>
<feature type="compositionally biased region" description="Basic and acidic residues" evidence="16">
    <location>
        <begin position="53"/>
        <end position="62"/>
    </location>
</feature>
<dbReference type="Pfam" id="PF00051">
    <property type="entry name" value="Kringle"/>
    <property type="match status" value="1"/>
</dbReference>
<dbReference type="PROSITE" id="PS50038">
    <property type="entry name" value="FZ"/>
    <property type="match status" value="1"/>
</dbReference>
<evidence type="ECO:0000259" key="17">
    <source>
        <dbReference type="PROSITE" id="PS50011"/>
    </source>
</evidence>
<name>A0A226DG64_FOLCA</name>
<dbReference type="Gene3D" id="1.10.510.10">
    <property type="entry name" value="Transferase(Phosphotransferase) domain 1"/>
    <property type="match status" value="1"/>
</dbReference>
<evidence type="ECO:0000256" key="4">
    <source>
        <dbReference type="ARBA" id="ARBA00022679"/>
    </source>
</evidence>
<dbReference type="PROSITE" id="PS00021">
    <property type="entry name" value="KRINGLE_1"/>
    <property type="match status" value="1"/>
</dbReference>
<feature type="region of interest" description="Disordered" evidence="16">
    <location>
        <begin position="970"/>
        <end position="1012"/>
    </location>
</feature>
<dbReference type="InterPro" id="IPR001245">
    <property type="entry name" value="Ser-Thr/Tyr_kinase_cat_dom"/>
</dbReference>
<dbReference type="GO" id="GO:0017147">
    <property type="term" value="F:Wnt-protein binding"/>
    <property type="evidence" value="ECO:0007669"/>
    <property type="project" value="TreeGrafter"/>
</dbReference>
<keyword evidence="5 21" id="KW-0812">Transmembrane</keyword>
<feature type="compositionally biased region" description="Polar residues" evidence="16">
    <location>
        <begin position="1066"/>
        <end position="1081"/>
    </location>
</feature>
<keyword evidence="22" id="KW-1185">Reference proteome</keyword>
<dbReference type="InterPro" id="IPR050122">
    <property type="entry name" value="RTK"/>
</dbReference>
<keyword evidence="3 15" id="KW-0420">Kringle</keyword>
<evidence type="ECO:0000256" key="15">
    <source>
        <dbReference type="PROSITE-ProRule" id="PRU00121"/>
    </source>
</evidence>
<dbReference type="InterPro" id="IPR020635">
    <property type="entry name" value="Tyr_kinase_cat_dom"/>
</dbReference>
<sequence>MISVSVKGNKVVDHHALISTSDFDHTVWTGKTFDMSSSSQNNLRQVPGHDMGPFHDPHHATTIDEYDPDEDDYDEEDEGEDVEQEFGESHGADFNRNLGTQHVIPSSPAPTTTTTTSIATLHPNLSSSSSEYDEDANSPPHFLRFLRQLSNMTRDAGMDVRMNCEAEGVPAPRTIKWFKNGVLEQFRADRFRIRHTRRKTSQGKNSPIRIVESTLRIRSLEVLDKGFYTCEVSGGGGSSKKISSTAILNVIHDPGLDSGVIPDFPSAFESFPEIGESGNVHRIDSFHRISAANTGNGGGASSSGRTDEQDSFVMQPPKNGHGFCQPYRGSICRKYLENRTIYVSAENSQVILETKLKEAINLIRLSPDISEQCSTFGIPSLCHYSFPMCTSSPKTQSGHPRRLCREECEILEESVCRSEYTLAKHHPHLPLPQCATLPPVGSPDWSTCLRLGLPNKQAALPLVDESQPCYKERGVEYRGPVSEGISGQRCHPWQSQKEEYKSADHPELMGGHNFCRNPTGAEQGPWCYVNQNGFGSGRVVKEHCRVEQCGFFGYDDKLWLTLSAGLSSLFLVLLLCVVCCCCRRGRQSNKKKPSSSPTFLTVSNHSNHHPLSGSTQHLEMNHLLKNLSGSGTRSNNSGGGGSILNGLSSGISSSYEKHTYSHLNVPEVAVGNVHLFEELGCSAYGKVYKGEALLRSGAGDMPVRTVIKTLKPSASAKTRQDFYREIDLMGDLRHPNIVCLLGVVTREEPRCLLFEHMSQGDLHEFLISHSPRADPALAPFILQANEMLFIATQIAAGMEYLAAHHYVHRDLAARNTLVGDGLTVKISDFGLSREIYNSDYYRVQSKSLVPVRWMPPEAIMYGKFSTESDVWSFGVVLWEIYSYSLQPYVGFSNPEVVDIIRSRQLLPCPDLCPPRMYSLMVECWAELPHRRPSFEEIHSRLKLWLLPLLGPTSTFSPHIIPQNSRYPFVTPPSTASNNSVSSAQSSNVTGPLSNNTNSTSVSTQWPTGQGSTGPLRTFQSSNNNNNGHCVAYQSTQIVHPTGNGTGYSSPSPQYQNATVHFHSGTGRISHNLHSQGQNSPSPYRALMESKSTNI</sequence>
<dbReference type="PROSITE" id="PS50070">
    <property type="entry name" value="KRINGLE_2"/>
    <property type="match status" value="1"/>
</dbReference>